<evidence type="ECO:0000256" key="1">
    <source>
        <dbReference type="ARBA" id="ARBA00004668"/>
    </source>
</evidence>
<evidence type="ECO:0000256" key="3">
    <source>
        <dbReference type="ARBA" id="ARBA00023002"/>
    </source>
</evidence>
<dbReference type="InterPro" id="IPR005720">
    <property type="entry name" value="Dihydroorotate_DH_cat"/>
</dbReference>
<evidence type="ECO:0000256" key="4">
    <source>
        <dbReference type="SAM" id="MobiDB-lite"/>
    </source>
</evidence>
<sequence length="236" mass="25481">MEEEVAQAPRPGSRPPCRRADHGEGKGGVLTERRQRAEEVLIASIMCSYNRNDWMELASMAEASGADALELNLSCPHGMGERGMGLACGQDPELVRNICRWVRQAIRIPFFAKLTPNVTDIVSIARAAKEGKASRPSPMAQEEEEEEGEEVQELPEGPGMPSRCRISWTAPRCPWMEAGDPEQTVAGTVSSATLPRGNRGAPGGLSIQIDERTIAVVVYVWSVAPFTGLAEAAVPS</sequence>
<feature type="compositionally biased region" description="Basic and acidic residues" evidence="4">
    <location>
        <begin position="18"/>
        <end position="29"/>
    </location>
</feature>
<proteinExistence type="predicted"/>
<dbReference type="SUPFAM" id="SSF51395">
    <property type="entry name" value="FMN-linked oxidoreductases"/>
    <property type="match status" value="1"/>
</dbReference>
<dbReference type="Proteomes" id="UP000052978">
    <property type="component" value="Unassembled WGS sequence"/>
</dbReference>
<reference evidence="6 7" key="1">
    <citation type="journal article" date="2013" name="Nat. Commun.">
        <title>Genome analysis reveals insights into physiology and longevity of the Brandt's bat Myotis brandtii.</title>
        <authorList>
            <person name="Seim I."/>
            <person name="Fang X."/>
            <person name="Xiong Z."/>
            <person name="Lobanov A.V."/>
            <person name="Huang Z."/>
            <person name="Ma S."/>
            <person name="Feng Y."/>
            <person name="Turanov A.A."/>
            <person name="Zhu Y."/>
            <person name="Lenz T.L."/>
            <person name="Gerashchenko M.V."/>
            <person name="Fan D."/>
            <person name="Hee Yim S."/>
            <person name="Yao X."/>
            <person name="Jordan D."/>
            <person name="Xiong Y."/>
            <person name="Ma Y."/>
            <person name="Lyapunov A.N."/>
            <person name="Chen G."/>
            <person name="Kulakova O.I."/>
            <person name="Sun Y."/>
            <person name="Lee S.G."/>
            <person name="Bronson R.T."/>
            <person name="Moskalev A.A."/>
            <person name="Sunyaev S.R."/>
            <person name="Zhang G."/>
            <person name="Krogh A."/>
            <person name="Wang J."/>
            <person name="Gladyshev V.N."/>
        </authorList>
    </citation>
    <scope>NUCLEOTIDE SEQUENCE [LARGE SCALE GENOMIC DNA]</scope>
</reference>
<name>S7PD15_MYOBR</name>
<dbReference type="AlphaFoldDB" id="S7PD15"/>
<feature type="region of interest" description="Disordered" evidence="4">
    <location>
        <begin position="1"/>
        <end position="29"/>
    </location>
</feature>
<dbReference type="eggNOG" id="KOG1799">
    <property type="taxonomic scope" value="Eukaryota"/>
</dbReference>
<evidence type="ECO:0000259" key="5">
    <source>
        <dbReference type="Pfam" id="PF01180"/>
    </source>
</evidence>
<dbReference type="Gene3D" id="3.20.20.70">
    <property type="entry name" value="Aldolase class I"/>
    <property type="match status" value="1"/>
</dbReference>
<dbReference type="GO" id="GO:0005829">
    <property type="term" value="C:cytosol"/>
    <property type="evidence" value="ECO:0007669"/>
    <property type="project" value="TreeGrafter"/>
</dbReference>
<accession>S7PD15</accession>
<evidence type="ECO:0000256" key="2">
    <source>
        <dbReference type="ARBA" id="ARBA00013004"/>
    </source>
</evidence>
<dbReference type="GO" id="GO:0002058">
    <property type="term" value="F:uracil binding"/>
    <property type="evidence" value="ECO:0007669"/>
    <property type="project" value="TreeGrafter"/>
</dbReference>
<feature type="domain" description="Dihydroorotate dehydrogenase catalytic" evidence="5">
    <location>
        <begin position="41"/>
        <end position="131"/>
    </location>
</feature>
<evidence type="ECO:0000313" key="7">
    <source>
        <dbReference type="Proteomes" id="UP000052978"/>
    </source>
</evidence>
<keyword evidence="7" id="KW-1185">Reference proteome</keyword>
<dbReference type="PANTHER" id="PTHR43073:SF2">
    <property type="entry name" value="DIHYDROPYRIMIDINE DEHYDROGENASE [NADP(+)]"/>
    <property type="match status" value="1"/>
</dbReference>
<dbReference type="PANTHER" id="PTHR43073">
    <property type="entry name" value="DIHYDROPYRIMIDINE DEHYDROGENASE [NADP(+)]"/>
    <property type="match status" value="1"/>
</dbReference>
<dbReference type="GO" id="GO:0006212">
    <property type="term" value="P:uracil catabolic process"/>
    <property type="evidence" value="ECO:0007669"/>
    <property type="project" value="TreeGrafter"/>
</dbReference>
<dbReference type="EMBL" id="KE161889">
    <property type="protein sequence ID" value="EPQ05822.1"/>
    <property type="molecule type" value="Genomic_DNA"/>
</dbReference>
<dbReference type="InterPro" id="IPR013785">
    <property type="entry name" value="Aldolase_TIM"/>
</dbReference>
<dbReference type="UniPathway" id="UPA00131"/>
<keyword evidence="3" id="KW-0560">Oxidoreductase</keyword>
<evidence type="ECO:0000313" key="6">
    <source>
        <dbReference type="EMBL" id="EPQ05822.1"/>
    </source>
</evidence>
<dbReference type="GO" id="GO:0006210">
    <property type="term" value="P:thymine catabolic process"/>
    <property type="evidence" value="ECO:0007669"/>
    <property type="project" value="TreeGrafter"/>
</dbReference>
<dbReference type="GO" id="GO:0019483">
    <property type="term" value="P:beta-alanine biosynthetic process"/>
    <property type="evidence" value="ECO:0007669"/>
    <property type="project" value="UniProtKB-UniPathway"/>
</dbReference>
<dbReference type="EC" id="1.3.1.2" evidence="2"/>
<protein>
    <recommendedName>
        <fullName evidence="2">dihydropyrimidine dehydrogenase (NADP(+))</fullName>
        <ecNumber evidence="2">1.3.1.2</ecNumber>
    </recommendedName>
</protein>
<organism evidence="6 7">
    <name type="scientific">Myotis brandtii</name>
    <name type="common">Brandt's bat</name>
    <dbReference type="NCBI Taxonomy" id="109478"/>
    <lineage>
        <taxon>Eukaryota</taxon>
        <taxon>Metazoa</taxon>
        <taxon>Chordata</taxon>
        <taxon>Craniata</taxon>
        <taxon>Vertebrata</taxon>
        <taxon>Euteleostomi</taxon>
        <taxon>Mammalia</taxon>
        <taxon>Eutheria</taxon>
        <taxon>Laurasiatheria</taxon>
        <taxon>Chiroptera</taxon>
        <taxon>Yangochiroptera</taxon>
        <taxon>Vespertilionidae</taxon>
        <taxon>Myotis</taxon>
    </lineage>
</organism>
<feature type="region of interest" description="Disordered" evidence="4">
    <location>
        <begin position="129"/>
        <end position="162"/>
    </location>
</feature>
<comment type="pathway">
    <text evidence="1">Amino-acid biosynthesis; beta-alanine biosynthesis.</text>
</comment>
<feature type="compositionally biased region" description="Acidic residues" evidence="4">
    <location>
        <begin position="141"/>
        <end position="153"/>
    </location>
</feature>
<dbReference type="Pfam" id="PF01180">
    <property type="entry name" value="DHO_dh"/>
    <property type="match status" value="1"/>
</dbReference>
<dbReference type="GO" id="GO:0050661">
    <property type="term" value="F:NADP binding"/>
    <property type="evidence" value="ECO:0007669"/>
    <property type="project" value="TreeGrafter"/>
</dbReference>
<gene>
    <name evidence="6" type="ORF">D623_10006492</name>
</gene>
<dbReference type="GO" id="GO:0017113">
    <property type="term" value="F:dihydropyrimidine dehydrogenase (NADP+) activity"/>
    <property type="evidence" value="ECO:0007669"/>
    <property type="project" value="UniProtKB-EC"/>
</dbReference>